<sequence>MTFRWYCRTRKMALRQASVLGHICGFLIGKNAAMSKADECSTADRQPDHGHFYVFDRHTKSKGAYCRCDARLEL</sequence>
<evidence type="ECO:0000313" key="1">
    <source>
        <dbReference type="EMBL" id="SJL07880.1"/>
    </source>
</evidence>
<accession>A0A284RGK1</accession>
<keyword evidence="2" id="KW-1185">Reference proteome</keyword>
<gene>
    <name evidence="1" type="ORF">ARMOST_11235</name>
</gene>
<evidence type="ECO:0000313" key="2">
    <source>
        <dbReference type="Proteomes" id="UP000219338"/>
    </source>
</evidence>
<dbReference type="AlphaFoldDB" id="A0A284RGK1"/>
<proteinExistence type="predicted"/>
<organism evidence="1 2">
    <name type="scientific">Armillaria ostoyae</name>
    <name type="common">Armillaria root rot fungus</name>
    <dbReference type="NCBI Taxonomy" id="47428"/>
    <lineage>
        <taxon>Eukaryota</taxon>
        <taxon>Fungi</taxon>
        <taxon>Dikarya</taxon>
        <taxon>Basidiomycota</taxon>
        <taxon>Agaricomycotina</taxon>
        <taxon>Agaricomycetes</taxon>
        <taxon>Agaricomycetidae</taxon>
        <taxon>Agaricales</taxon>
        <taxon>Marasmiineae</taxon>
        <taxon>Physalacriaceae</taxon>
        <taxon>Armillaria</taxon>
    </lineage>
</organism>
<dbReference type="Proteomes" id="UP000219338">
    <property type="component" value="Unassembled WGS sequence"/>
</dbReference>
<reference evidence="2" key="1">
    <citation type="journal article" date="2017" name="Nat. Ecol. Evol.">
        <title>Genome expansion and lineage-specific genetic innovations in the forest pathogenic fungi Armillaria.</title>
        <authorList>
            <person name="Sipos G."/>
            <person name="Prasanna A.N."/>
            <person name="Walter M.C."/>
            <person name="O'Connor E."/>
            <person name="Balint B."/>
            <person name="Krizsan K."/>
            <person name="Kiss B."/>
            <person name="Hess J."/>
            <person name="Varga T."/>
            <person name="Slot J."/>
            <person name="Riley R."/>
            <person name="Boka B."/>
            <person name="Rigling D."/>
            <person name="Barry K."/>
            <person name="Lee J."/>
            <person name="Mihaltcheva S."/>
            <person name="LaButti K."/>
            <person name="Lipzen A."/>
            <person name="Waldron R."/>
            <person name="Moloney N.M."/>
            <person name="Sperisen C."/>
            <person name="Kredics L."/>
            <person name="Vagvoelgyi C."/>
            <person name="Patrignani A."/>
            <person name="Fitzpatrick D."/>
            <person name="Nagy I."/>
            <person name="Doyle S."/>
            <person name="Anderson J.B."/>
            <person name="Grigoriev I.V."/>
            <person name="Gueldener U."/>
            <person name="Muensterkoetter M."/>
            <person name="Nagy L.G."/>
        </authorList>
    </citation>
    <scope>NUCLEOTIDE SEQUENCE [LARGE SCALE GENOMIC DNA]</scope>
    <source>
        <strain evidence="2">C18/9</strain>
    </source>
</reference>
<dbReference type="EMBL" id="FUEG01000008">
    <property type="protein sequence ID" value="SJL07880.1"/>
    <property type="molecule type" value="Genomic_DNA"/>
</dbReference>
<protein>
    <submittedName>
        <fullName evidence="1">Uncharacterized protein</fullName>
    </submittedName>
</protein>
<name>A0A284RGK1_ARMOS</name>